<name>A0ABS1P9M5_9ACTN</name>
<comment type="caution">
    <text evidence="2">The sequence shown here is derived from an EMBL/GenBank/DDBJ whole genome shotgun (WGS) entry which is preliminary data.</text>
</comment>
<dbReference type="Proteomes" id="UP000621386">
    <property type="component" value="Unassembled WGS sequence"/>
</dbReference>
<feature type="signal peptide" evidence="1">
    <location>
        <begin position="1"/>
        <end position="22"/>
    </location>
</feature>
<reference evidence="2 3" key="1">
    <citation type="submission" date="2021-01" db="EMBL/GenBank/DDBJ databases">
        <title>WGS of actinomycetes isolated from Thailand.</title>
        <authorList>
            <person name="Thawai C."/>
        </authorList>
    </citation>
    <scope>NUCLEOTIDE SEQUENCE [LARGE SCALE GENOMIC DNA]</scope>
    <source>
        <strain evidence="2 3">CH5-8</strain>
    </source>
</reference>
<dbReference type="SUPFAM" id="SSF53474">
    <property type="entry name" value="alpha/beta-Hydrolases"/>
    <property type="match status" value="1"/>
</dbReference>
<sequence length="229" mass="24145">MRYAYRASTLASLFTLLPAAMAAPVMAAHAAAVPDPVVFVHGWNSDGSTWNTMAERFRADGWPTGRLHQWSYPTNQSNATTASQLAQEIDRVLAATGAAKVDLVTHSMGGLSSRHYLKYLAGDAKVDAWVSLAGPNHGTGAAYLCGGASCTEMRPGSSFLNKLNAGDETPGTTRYATWRSSCDSVVTPADTVALAGALNTMTSCLQHSALLTDAAVYQEVRNHVAPGGR</sequence>
<evidence type="ECO:0000313" key="3">
    <source>
        <dbReference type="Proteomes" id="UP000621386"/>
    </source>
</evidence>
<dbReference type="InterPro" id="IPR029058">
    <property type="entry name" value="AB_hydrolase_fold"/>
</dbReference>
<evidence type="ECO:0000313" key="2">
    <source>
        <dbReference type="EMBL" id="MBL1108757.1"/>
    </source>
</evidence>
<protein>
    <submittedName>
        <fullName evidence="2">Triacylglycerol lipase</fullName>
    </submittedName>
</protein>
<proteinExistence type="predicted"/>
<keyword evidence="3" id="KW-1185">Reference proteome</keyword>
<dbReference type="InterPro" id="IPR002918">
    <property type="entry name" value="Lipase_EstA/Esterase_EstB"/>
</dbReference>
<dbReference type="Gene3D" id="3.40.50.1820">
    <property type="entry name" value="alpha/beta hydrolase"/>
    <property type="match status" value="1"/>
</dbReference>
<feature type="chain" id="PRO_5047014595" evidence="1">
    <location>
        <begin position="23"/>
        <end position="229"/>
    </location>
</feature>
<keyword evidence="1" id="KW-0732">Signal</keyword>
<dbReference type="Pfam" id="PF01674">
    <property type="entry name" value="Lipase_2"/>
    <property type="match status" value="1"/>
</dbReference>
<organism evidence="2 3">
    <name type="scientific">Streptomyces musisoli</name>
    <dbReference type="NCBI Taxonomy" id="2802280"/>
    <lineage>
        <taxon>Bacteria</taxon>
        <taxon>Bacillati</taxon>
        <taxon>Actinomycetota</taxon>
        <taxon>Actinomycetes</taxon>
        <taxon>Kitasatosporales</taxon>
        <taxon>Streptomycetaceae</taxon>
        <taxon>Streptomyces</taxon>
    </lineage>
</organism>
<evidence type="ECO:0000256" key="1">
    <source>
        <dbReference type="SAM" id="SignalP"/>
    </source>
</evidence>
<dbReference type="EMBL" id="JAERRH010000015">
    <property type="protein sequence ID" value="MBL1108757.1"/>
    <property type="molecule type" value="Genomic_DNA"/>
</dbReference>
<dbReference type="PANTHER" id="PTHR32015:SF1">
    <property type="entry name" value="LIPASE"/>
    <property type="match status" value="1"/>
</dbReference>
<dbReference type="PANTHER" id="PTHR32015">
    <property type="entry name" value="FASTING INDUCED LIPASE"/>
    <property type="match status" value="1"/>
</dbReference>
<gene>
    <name evidence="2" type="ORF">JK361_29940</name>
</gene>
<accession>A0ABS1P9M5</accession>